<reference evidence="2" key="1">
    <citation type="submission" date="2017-02" db="EMBL/GenBank/DDBJ databases">
        <authorList>
            <person name="Tafer H."/>
            <person name="Lopandic K."/>
        </authorList>
    </citation>
    <scope>NUCLEOTIDE SEQUENCE [LARGE SCALE GENOMIC DNA]</scope>
    <source>
        <strain evidence="2">CBS 366.77</strain>
    </source>
</reference>
<proteinExistence type="predicted"/>
<dbReference type="EMBL" id="MVGC01000104">
    <property type="protein sequence ID" value="RJE23819.1"/>
    <property type="molecule type" value="Genomic_DNA"/>
</dbReference>
<protein>
    <submittedName>
        <fullName evidence="1">Uncharacterized protein</fullName>
    </submittedName>
</protein>
<name>A0A3A2ZKT2_9EURO</name>
<accession>A0A3A2ZKT2</accession>
<keyword evidence="2" id="KW-1185">Reference proteome</keyword>
<sequence length="107" mass="12095">MEDSEIRENLEKGPFTGTVSMTSEDVREFYESNSRSLSAFAVDGVARDTEDSLANCGDVWWSYESKPWLPKRLTQAEDIDESEIVEVLSTQDVLAFLHKAMRGENVT</sequence>
<dbReference type="Proteomes" id="UP000266188">
    <property type="component" value="Unassembled WGS sequence"/>
</dbReference>
<evidence type="ECO:0000313" key="1">
    <source>
        <dbReference type="EMBL" id="RJE23819.1"/>
    </source>
</evidence>
<dbReference type="AlphaFoldDB" id="A0A3A2ZKT2"/>
<organism evidence="1 2">
    <name type="scientific">Aspergillus sclerotialis</name>
    <dbReference type="NCBI Taxonomy" id="2070753"/>
    <lineage>
        <taxon>Eukaryota</taxon>
        <taxon>Fungi</taxon>
        <taxon>Dikarya</taxon>
        <taxon>Ascomycota</taxon>
        <taxon>Pezizomycotina</taxon>
        <taxon>Eurotiomycetes</taxon>
        <taxon>Eurotiomycetidae</taxon>
        <taxon>Eurotiales</taxon>
        <taxon>Aspergillaceae</taxon>
        <taxon>Aspergillus</taxon>
        <taxon>Aspergillus subgen. Polypaecilum</taxon>
    </lineage>
</organism>
<evidence type="ECO:0000313" key="2">
    <source>
        <dbReference type="Proteomes" id="UP000266188"/>
    </source>
</evidence>
<comment type="caution">
    <text evidence="1">The sequence shown here is derived from an EMBL/GenBank/DDBJ whole genome shotgun (WGS) entry which is preliminary data.</text>
</comment>
<gene>
    <name evidence="1" type="ORF">PHISCL_03850</name>
</gene>